<accession>X1KUK5</accession>
<keyword evidence="5" id="KW-0067">ATP-binding</keyword>
<dbReference type="InterPro" id="IPR014729">
    <property type="entry name" value="Rossmann-like_a/b/a_fold"/>
</dbReference>
<dbReference type="AlphaFoldDB" id="X1KUK5"/>
<keyword evidence="4" id="KW-0547">Nucleotide-binding</keyword>
<keyword evidence="3" id="KW-0819">tRNA processing</keyword>
<dbReference type="GO" id="GO:0008033">
    <property type="term" value="P:tRNA processing"/>
    <property type="evidence" value="ECO:0007669"/>
    <property type="project" value="UniProtKB-KW"/>
</dbReference>
<dbReference type="InterPro" id="IPR012094">
    <property type="entry name" value="tRNA_Ile_lys_synt"/>
</dbReference>
<evidence type="ECO:0000313" key="8">
    <source>
        <dbReference type="EMBL" id="GAI10767.1"/>
    </source>
</evidence>
<dbReference type="EC" id="6.3.4.19" evidence="1"/>
<protein>
    <recommendedName>
        <fullName evidence="1">tRNA(Ile)-lysidine synthetase</fullName>
        <ecNumber evidence="1">6.3.4.19</ecNumber>
    </recommendedName>
</protein>
<comment type="caution">
    <text evidence="8">The sequence shown here is derived from an EMBL/GenBank/DDBJ whole genome shotgun (WGS) entry which is preliminary data.</text>
</comment>
<evidence type="ECO:0000256" key="6">
    <source>
        <dbReference type="ARBA" id="ARBA00048539"/>
    </source>
</evidence>
<sequence>MVIKETYLINKVKEAIDEYNMLVSGDKVLVSISAGPDSITLLNILLKLKDDYDIDLHLFHLDHLTRESQSSLDAHFVKELSEKLGLDLTLYVRSAEKYAKERGLSFETGARELRLNLINEVVEQGKFTKIATGHNANDLAETILMRLMRGTGTKGMIGIPPVRGRFIRP</sequence>
<dbReference type="PANTHER" id="PTHR43033:SF1">
    <property type="entry name" value="TRNA(ILE)-LYSIDINE SYNTHASE-RELATED"/>
    <property type="match status" value="1"/>
</dbReference>
<dbReference type="InterPro" id="IPR011063">
    <property type="entry name" value="TilS/TtcA_N"/>
</dbReference>
<evidence type="ECO:0000256" key="4">
    <source>
        <dbReference type="ARBA" id="ARBA00022741"/>
    </source>
</evidence>
<evidence type="ECO:0000256" key="2">
    <source>
        <dbReference type="ARBA" id="ARBA00022598"/>
    </source>
</evidence>
<dbReference type="PANTHER" id="PTHR43033">
    <property type="entry name" value="TRNA(ILE)-LYSIDINE SYNTHASE-RELATED"/>
    <property type="match status" value="1"/>
</dbReference>
<dbReference type="Gene3D" id="3.40.50.620">
    <property type="entry name" value="HUPs"/>
    <property type="match status" value="1"/>
</dbReference>
<proteinExistence type="predicted"/>
<evidence type="ECO:0000256" key="5">
    <source>
        <dbReference type="ARBA" id="ARBA00022840"/>
    </source>
</evidence>
<organism evidence="8">
    <name type="scientific">marine sediment metagenome</name>
    <dbReference type="NCBI Taxonomy" id="412755"/>
    <lineage>
        <taxon>unclassified sequences</taxon>
        <taxon>metagenomes</taxon>
        <taxon>ecological metagenomes</taxon>
    </lineage>
</organism>
<dbReference type="GO" id="GO:0005524">
    <property type="term" value="F:ATP binding"/>
    <property type="evidence" value="ECO:0007669"/>
    <property type="project" value="UniProtKB-KW"/>
</dbReference>
<dbReference type="CDD" id="cd01992">
    <property type="entry name" value="TilS_N"/>
    <property type="match status" value="1"/>
</dbReference>
<evidence type="ECO:0000256" key="1">
    <source>
        <dbReference type="ARBA" id="ARBA00013267"/>
    </source>
</evidence>
<gene>
    <name evidence="8" type="ORF">S06H3_12877</name>
</gene>
<dbReference type="GO" id="GO:0032267">
    <property type="term" value="F:tRNA(Ile)-lysidine synthase activity"/>
    <property type="evidence" value="ECO:0007669"/>
    <property type="project" value="UniProtKB-EC"/>
</dbReference>
<keyword evidence="2" id="KW-0436">Ligase</keyword>
<feature type="domain" description="tRNA(Ile)-lysidine/2-thiocytidine synthase N-terminal" evidence="7">
    <location>
        <begin position="27"/>
        <end position="169"/>
    </location>
</feature>
<dbReference type="SUPFAM" id="SSF52402">
    <property type="entry name" value="Adenine nucleotide alpha hydrolases-like"/>
    <property type="match status" value="1"/>
</dbReference>
<evidence type="ECO:0000259" key="7">
    <source>
        <dbReference type="Pfam" id="PF01171"/>
    </source>
</evidence>
<dbReference type="NCBIfam" id="TIGR02432">
    <property type="entry name" value="lysidine_TilS_N"/>
    <property type="match status" value="1"/>
</dbReference>
<feature type="non-terminal residue" evidence="8">
    <location>
        <position position="169"/>
    </location>
</feature>
<evidence type="ECO:0000256" key="3">
    <source>
        <dbReference type="ARBA" id="ARBA00022694"/>
    </source>
</evidence>
<comment type="catalytic activity">
    <reaction evidence="6">
        <text>cytidine(34) in tRNA(Ile2) + L-lysine + ATP = lysidine(34) in tRNA(Ile2) + AMP + diphosphate + H(+)</text>
        <dbReference type="Rhea" id="RHEA:43744"/>
        <dbReference type="Rhea" id="RHEA-COMP:10625"/>
        <dbReference type="Rhea" id="RHEA-COMP:10670"/>
        <dbReference type="ChEBI" id="CHEBI:15378"/>
        <dbReference type="ChEBI" id="CHEBI:30616"/>
        <dbReference type="ChEBI" id="CHEBI:32551"/>
        <dbReference type="ChEBI" id="CHEBI:33019"/>
        <dbReference type="ChEBI" id="CHEBI:82748"/>
        <dbReference type="ChEBI" id="CHEBI:83665"/>
        <dbReference type="ChEBI" id="CHEBI:456215"/>
        <dbReference type="EC" id="6.3.4.19"/>
    </reaction>
</comment>
<dbReference type="Pfam" id="PF01171">
    <property type="entry name" value="ATP_bind_3"/>
    <property type="match status" value="1"/>
</dbReference>
<name>X1KUK5_9ZZZZ</name>
<reference evidence="8" key="1">
    <citation type="journal article" date="2014" name="Front. Microbiol.">
        <title>High frequency of phylogenetically diverse reductive dehalogenase-homologous genes in deep subseafloor sedimentary metagenomes.</title>
        <authorList>
            <person name="Kawai M."/>
            <person name="Futagami T."/>
            <person name="Toyoda A."/>
            <person name="Takaki Y."/>
            <person name="Nishi S."/>
            <person name="Hori S."/>
            <person name="Arai W."/>
            <person name="Tsubouchi T."/>
            <person name="Morono Y."/>
            <person name="Uchiyama I."/>
            <person name="Ito T."/>
            <person name="Fujiyama A."/>
            <person name="Inagaki F."/>
            <person name="Takami H."/>
        </authorList>
    </citation>
    <scope>NUCLEOTIDE SEQUENCE</scope>
    <source>
        <strain evidence="8">Expedition CK06-06</strain>
    </source>
</reference>
<dbReference type="InterPro" id="IPR012795">
    <property type="entry name" value="tRNA_Ile_lys_synt_N"/>
</dbReference>
<dbReference type="EMBL" id="BARV01006289">
    <property type="protein sequence ID" value="GAI10767.1"/>
    <property type="molecule type" value="Genomic_DNA"/>
</dbReference>